<feature type="transmembrane region" description="Helical" evidence="5">
    <location>
        <begin position="178"/>
        <end position="197"/>
    </location>
</feature>
<dbReference type="GO" id="GO:0022857">
    <property type="term" value="F:transmembrane transporter activity"/>
    <property type="evidence" value="ECO:0007669"/>
    <property type="project" value="InterPro"/>
</dbReference>
<keyword evidence="3 5" id="KW-1133">Transmembrane helix</keyword>
<keyword evidence="4 5" id="KW-0472">Membrane</keyword>
<evidence type="ECO:0000256" key="3">
    <source>
        <dbReference type="ARBA" id="ARBA00022989"/>
    </source>
</evidence>
<evidence type="ECO:0000256" key="1">
    <source>
        <dbReference type="ARBA" id="ARBA00004141"/>
    </source>
</evidence>
<keyword evidence="7" id="KW-1185">Reference proteome</keyword>
<keyword evidence="2 5" id="KW-0812">Transmembrane</keyword>
<comment type="subcellular location">
    <subcellularLocation>
        <location evidence="1">Membrane</location>
        <topology evidence="1">Multi-pass membrane protein</topology>
    </subcellularLocation>
</comment>
<feature type="transmembrane region" description="Helical" evidence="5">
    <location>
        <begin position="60"/>
        <end position="82"/>
    </location>
</feature>
<evidence type="ECO:0000256" key="5">
    <source>
        <dbReference type="SAM" id="Phobius"/>
    </source>
</evidence>
<feature type="transmembrane region" description="Helical" evidence="5">
    <location>
        <begin position="484"/>
        <end position="502"/>
    </location>
</feature>
<dbReference type="PANTHER" id="PTHR47547">
    <property type="match status" value="1"/>
</dbReference>
<name>A0A401WEE8_STREY</name>
<sequence length="546" mass="57518">MSERQVTGEVDEAGAPVVAQERRLRRDLGFWGLTAIGFSNIVGSGWLFAALYAAQTAGPASLLSWIGAGLLCGLVALVMIELGASRPEGGGTVRWPLFASGRLVGTMVGWSVLLSVGGTAAEISAIMQYAAHYVPGLYSGHTLTLTGVGVAAALSVVLTALNWYAVRMFARLNNLVSVFKIAVPVVTVIALIASGWHDGRLTDHGGFAPYGYAACLTALAGGGIVYSVNGFQAPLDFSGEARNPRKTIPAAVLTGIALAVAMYLALQVAFLFTVPESVLGGGWKGVSFESPFGQLALILNLHWLSSLLYADAVISPGGSAYVGVAINARHTYALAKNRTIPRFFMKVDERFGVPRRALAINLAVIVIFLLPFGGWQDIVSVMGNMYLLIYGASAVAAAVFLADPGSSTTGWVPGLRWIAPVSFVVASEFVYWSGWHTLRLALPLVLAGLLIFLAMRRSGNGAADAVGDRDGAGRRLPLLAELRTGAWLVTYLAVLTVLSWLGSFGGSTRLPAPYDSLVVAAFAVAVFFWAVRSGVRHLTVSRTATG</sequence>
<feature type="transmembrane region" description="Helical" evidence="5">
    <location>
        <begin position="514"/>
        <end position="531"/>
    </location>
</feature>
<feature type="transmembrane region" description="Helical" evidence="5">
    <location>
        <begin position="103"/>
        <end position="131"/>
    </location>
</feature>
<dbReference type="Gene3D" id="1.20.1740.10">
    <property type="entry name" value="Amino acid/polyamine transporter I"/>
    <property type="match status" value="1"/>
</dbReference>
<feature type="transmembrane region" description="Helical" evidence="5">
    <location>
        <begin position="381"/>
        <end position="402"/>
    </location>
</feature>
<evidence type="ECO:0000313" key="6">
    <source>
        <dbReference type="EMBL" id="GCD47661.1"/>
    </source>
</evidence>
<accession>A0A401WEE8</accession>
<feature type="transmembrane region" description="Helical" evidence="5">
    <location>
        <begin position="250"/>
        <end position="272"/>
    </location>
</feature>
<feature type="transmembrane region" description="Helical" evidence="5">
    <location>
        <begin position="30"/>
        <end position="54"/>
    </location>
</feature>
<comment type="caution">
    <text evidence="6">The sequence shown here is derived from an EMBL/GenBank/DDBJ whole genome shotgun (WGS) entry which is preliminary data.</text>
</comment>
<evidence type="ECO:0000313" key="7">
    <source>
        <dbReference type="Proteomes" id="UP000286746"/>
    </source>
</evidence>
<gene>
    <name evidence="6" type="ORF">GKJPGBOP_07454</name>
</gene>
<dbReference type="Pfam" id="PF13520">
    <property type="entry name" value="AA_permease_2"/>
    <property type="match status" value="1"/>
</dbReference>
<feature type="transmembrane region" description="Helical" evidence="5">
    <location>
        <begin position="209"/>
        <end position="229"/>
    </location>
</feature>
<dbReference type="InterPro" id="IPR052962">
    <property type="entry name" value="AA_Transporter_AGT"/>
</dbReference>
<dbReference type="GO" id="GO:0016020">
    <property type="term" value="C:membrane"/>
    <property type="evidence" value="ECO:0007669"/>
    <property type="project" value="UniProtKB-SubCell"/>
</dbReference>
<dbReference type="PANTHER" id="PTHR47547:SF1">
    <property type="entry name" value="ASPARTATE-PROTON SYMPORTER"/>
    <property type="match status" value="1"/>
</dbReference>
<protein>
    <submittedName>
        <fullName evidence="6">Amino acid permease</fullName>
    </submittedName>
</protein>
<evidence type="ECO:0000256" key="2">
    <source>
        <dbReference type="ARBA" id="ARBA00022692"/>
    </source>
</evidence>
<dbReference type="Proteomes" id="UP000286746">
    <property type="component" value="Unassembled WGS sequence"/>
</dbReference>
<organism evidence="6 7">
    <name type="scientific">Streptomyces paromomycinus</name>
    <name type="common">Streptomyces rimosus subsp. paromomycinus</name>
    <dbReference type="NCBI Taxonomy" id="92743"/>
    <lineage>
        <taxon>Bacteria</taxon>
        <taxon>Bacillati</taxon>
        <taxon>Actinomycetota</taxon>
        <taxon>Actinomycetes</taxon>
        <taxon>Kitasatosporales</taxon>
        <taxon>Streptomycetaceae</taxon>
        <taxon>Streptomyces</taxon>
    </lineage>
</organism>
<dbReference type="EMBL" id="BHZD01000001">
    <property type="protein sequence ID" value="GCD47661.1"/>
    <property type="molecule type" value="Genomic_DNA"/>
</dbReference>
<dbReference type="AlphaFoldDB" id="A0A401WEE8"/>
<dbReference type="InterPro" id="IPR002293">
    <property type="entry name" value="AA/rel_permease1"/>
</dbReference>
<proteinExistence type="predicted"/>
<reference evidence="6 7" key="1">
    <citation type="submission" date="2018-11" db="EMBL/GenBank/DDBJ databases">
        <title>Whole genome sequence of Streptomyces paromomycinus NBRC 15454(T).</title>
        <authorList>
            <person name="Komaki H."/>
            <person name="Tamura T."/>
        </authorList>
    </citation>
    <scope>NUCLEOTIDE SEQUENCE [LARGE SCALE GENOMIC DNA]</scope>
    <source>
        <strain evidence="6 7">NBRC 15454</strain>
    </source>
</reference>
<feature type="transmembrane region" description="Helical" evidence="5">
    <location>
        <begin position="358"/>
        <end position="375"/>
    </location>
</feature>
<feature type="transmembrane region" description="Helical" evidence="5">
    <location>
        <begin position="143"/>
        <end position="166"/>
    </location>
</feature>
<feature type="transmembrane region" description="Helical" evidence="5">
    <location>
        <begin position="438"/>
        <end position="455"/>
    </location>
</feature>
<evidence type="ECO:0000256" key="4">
    <source>
        <dbReference type="ARBA" id="ARBA00023136"/>
    </source>
</evidence>
<dbReference type="RefSeq" id="WP_371859002.1">
    <property type="nucleotide sequence ID" value="NZ_BHZD01000001.1"/>
</dbReference>